<dbReference type="InterPro" id="IPR005495">
    <property type="entry name" value="LptG/LptF_permease"/>
</dbReference>
<evidence type="ECO:0000256" key="5">
    <source>
        <dbReference type="ARBA" id="ARBA00022692"/>
    </source>
</evidence>
<dbReference type="EMBL" id="AEVO01000142">
    <property type="protein sequence ID" value="EFY06252.1"/>
    <property type="molecule type" value="Genomic_DNA"/>
</dbReference>
<sequence>MKFGILDRYIGKNVFFTILLVTFCLTLLTTLITFVDQMRYIGRGSVDFLFLVSHVALEVPGIVVLFFPVAVLLGGVIALGNLARTSELIVMQSIGISRTGIVLSALKTVIPLILVIVCLGEFVVPRVEQYAENRLNFASSNGNLSVTNDGLWLREGHSFIGIRYTMSDGSLLDIVRYEVEGKNLKAFSRAKSGVYSDGKWVMRDVRKTVFAENKVIRTSLAEEKWSLNLTPERVEVVGVKGYNLTARGLIDYINYLEENNQDASSYRLELYNKFMSPLTMIVMLLLAASTVFGPLRSMTMGARVLAGIALGFGFYLANQIGAPFALVYGIPPILGASLPTLVFMLLAIALLRRKV</sequence>
<keyword evidence="4" id="KW-1003">Cell membrane</keyword>
<dbReference type="eggNOG" id="COG0795">
    <property type="taxonomic scope" value="Bacteria"/>
</dbReference>
<keyword evidence="6 9" id="KW-1133">Transmembrane helix</keyword>
<evidence type="ECO:0000256" key="9">
    <source>
        <dbReference type="SAM" id="Phobius"/>
    </source>
</evidence>
<evidence type="ECO:0000256" key="6">
    <source>
        <dbReference type="ARBA" id="ARBA00022989"/>
    </source>
</evidence>
<dbReference type="OrthoDB" id="9776227at2"/>
<gene>
    <name evidence="10" type="ORF">HMPREF9444_02009</name>
</gene>
<feature type="transmembrane region" description="Helical" evidence="9">
    <location>
        <begin position="333"/>
        <end position="351"/>
    </location>
</feature>
<proteinExistence type="inferred from homology"/>
<evidence type="ECO:0000256" key="7">
    <source>
        <dbReference type="ARBA" id="ARBA00023136"/>
    </source>
</evidence>
<feature type="transmembrane region" description="Helical" evidence="9">
    <location>
        <begin position="304"/>
        <end position="327"/>
    </location>
</feature>
<dbReference type="Pfam" id="PF03739">
    <property type="entry name" value="LptF_LptG"/>
    <property type="match status" value="1"/>
</dbReference>
<evidence type="ECO:0000256" key="4">
    <source>
        <dbReference type="ARBA" id="ARBA00022475"/>
    </source>
</evidence>
<dbReference type="InterPro" id="IPR030923">
    <property type="entry name" value="LptG"/>
</dbReference>
<comment type="subcellular location">
    <subcellularLocation>
        <location evidence="2">Cell membrane</location>
        <topology evidence="2">Multi-pass membrane protein</topology>
    </subcellularLocation>
</comment>
<keyword evidence="11" id="KW-1185">Reference proteome</keyword>
<dbReference type="PANTHER" id="PTHR33529:SF2">
    <property type="entry name" value="LIPOPOLYSACCHARIDE EXPORT SYSTEM PERMEASE PROTEIN LPTG"/>
    <property type="match status" value="1"/>
</dbReference>
<evidence type="ECO:0000256" key="2">
    <source>
        <dbReference type="ARBA" id="ARBA00004651"/>
    </source>
</evidence>
<comment type="subunit">
    <text evidence="8">Component of the lipopolysaccharide transport and assembly complex. The LptBFG transporter is composed of two ATP-binding proteins (LptB) and two transmembrane proteins (LptF and LptG).</text>
</comment>
<dbReference type="GO" id="GO:0055085">
    <property type="term" value="P:transmembrane transport"/>
    <property type="evidence" value="ECO:0007669"/>
    <property type="project" value="InterPro"/>
</dbReference>
<comment type="caution">
    <text evidence="10">The sequence shown here is derived from an EMBL/GenBank/DDBJ whole genome shotgun (WGS) entry which is preliminary data.</text>
</comment>
<evidence type="ECO:0000313" key="10">
    <source>
        <dbReference type="EMBL" id="EFY06252.1"/>
    </source>
</evidence>
<feature type="transmembrane region" description="Helical" evidence="9">
    <location>
        <begin position="12"/>
        <end position="35"/>
    </location>
</feature>
<reference evidence="10 11" key="1">
    <citation type="submission" date="2011-01" db="EMBL/GenBank/DDBJ databases">
        <authorList>
            <person name="Weinstock G."/>
            <person name="Sodergren E."/>
            <person name="Clifton S."/>
            <person name="Fulton L."/>
            <person name="Fulton B."/>
            <person name="Courtney L."/>
            <person name="Fronick C."/>
            <person name="Harrison M."/>
            <person name="Strong C."/>
            <person name="Farmer C."/>
            <person name="Delahaunty K."/>
            <person name="Markovic C."/>
            <person name="Hall O."/>
            <person name="Minx P."/>
            <person name="Tomlinson C."/>
            <person name="Mitreva M."/>
            <person name="Hou S."/>
            <person name="Chen J."/>
            <person name="Wollam A."/>
            <person name="Pepin K.H."/>
            <person name="Johnson M."/>
            <person name="Bhonagiri V."/>
            <person name="Zhang X."/>
            <person name="Suruliraj S."/>
            <person name="Warren W."/>
            <person name="Chinwalla A."/>
            <person name="Mardis E.R."/>
            <person name="Wilson R.K."/>
        </authorList>
    </citation>
    <scope>NUCLEOTIDE SEQUENCE [LARGE SCALE GENOMIC DNA]</scope>
    <source>
        <strain evidence="11">DSM 22608 / JCM 16073 / KCTC 15190 / YIT 12066</strain>
    </source>
</reference>
<feature type="transmembrane region" description="Helical" evidence="9">
    <location>
        <begin position="274"/>
        <end position="292"/>
    </location>
</feature>
<dbReference type="HOGENOM" id="CLU_028799_1_1_6"/>
<evidence type="ECO:0000313" key="11">
    <source>
        <dbReference type="Proteomes" id="UP000018458"/>
    </source>
</evidence>
<dbReference type="GO" id="GO:0015920">
    <property type="term" value="P:lipopolysaccharide transport"/>
    <property type="evidence" value="ECO:0007669"/>
    <property type="project" value="TreeGrafter"/>
</dbReference>
<dbReference type="Proteomes" id="UP000018458">
    <property type="component" value="Unassembled WGS sequence"/>
</dbReference>
<dbReference type="GO" id="GO:0043190">
    <property type="term" value="C:ATP-binding cassette (ABC) transporter complex"/>
    <property type="evidence" value="ECO:0007669"/>
    <property type="project" value="InterPro"/>
</dbReference>
<comment type="similarity">
    <text evidence="3">Belongs to the LptF/LptG family.</text>
</comment>
<organism evidence="10 11">
    <name type="scientific">Succinatimonas hippei (strain DSM 22608 / JCM 16073 / KCTC 15190 / YIT 12066)</name>
    <dbReference type="NCBI Taxonomy" id="762983"/>
    <lineage>
        <taxon>Bacteria</taxon>
        <taxon>Pseudomonadati</taxon>
        <taxon>Pseudomonadota</taxon>
        <taxon>Gammaproteobacteria</taxon>
        <taxon>Aeromonadales</taxon>
        <taxon>Succinivibrionaceae</taxon>
        <taxon>Succinatimonas</taxon>
    </lineage>
</organism>
<name>E8LML6_SUCHY</name>
<feature type="transmembrane region" description="Helical" evidence="9">
    <location>
        <begin position="101"/>
        <end position="124"/>
    </location>
</feature>
<evidence type="ECO:0000256" key="8">
    <source>
        <dbReference type="ARBA" id="ARBA00026081"/>
    </source>
</evidence>
<dbReference type="AlphaFoldDB" id="E8LML6"/>
<dbReference type="STRING" id="762983.HMPREF9444_02009"/>
<comment type="function">
    <text evidence="1">Part of the ABC transporter complex LptBFG involved in the translocation of lipopolysaccharide (LPS) from the inner membrane to the outer membrane.</text>
</comment>
<protein>
    <submittedName>
        <fullName evidence="10">Permease, YjgP/YjgQ family</fullName>
    </submittedName>
</protein>
<dbReference type="NCBIfam" id="TIGR04408">
    <property type="entry name" value="LptG_lptG"/>
    <property type="match status" value="1"/>
</dbReference>
<accession>E8LML6</accession>
<dbReference type="RefSeq" id="WP_009144154.1">
    <property type="nucleotide sequence ID" value="NZ_GL831067.1"/>
</dbReference>
<evidence type="ECO:0000256" key="1">
    <source>
        <dbReference type="ARBA" id="ARBA00002265"/>
    </source>
</evidence>
<keyword evidence="5 9" id="KW-0812">Transmembrane</keyword>
<feature type="transmembrane region" description="Helical" evidence="9">
    <location>
        <begin position="55"/>
        <end position="80"/>
    </location>
</feature>
<dbReference type="PANTHER" id="PTHR33529">
    <property type="entry name" value="SLR0882 PROTEIN-RELATED"/>
    <property type="match status" value="1"/>
</dbReference>
<keyword evidence="7 9" id="KW-0472">Membrane</keyword>
<evidence type="ECO:0000256" key="3">
    <source>
        <dbReference type="ARBA" id="ARBA00007725"/>
    </source>
</evidence>